<proteinExistence type="predicted"/>
<name>A0A2Z7AA22_9LAMI</name>
<evidence type="ECO:0000256" key="2">
    <source>
        <dbReference type="SAM" id="Phobius"/>
    </source>
</evidence>
<feature type="region of interest" description="Disordered" evidence="1">
    <location>
        <begin position="1"/>
        <end position="42"/>
    </location>
</feature>
<keyword evidence="4" id="KW-1185">Reference proteome</keyword>
<keyword evidence="2" id="KW-0812">Transmembrane</keyword>
<dbReference type="InterPro" id="IPR029058">
    <property type="entry name" value="AB_hydrolase_fold"/>
</dbReference>
<accession>A0A2Z7AA22</accession>
<reference evidence="3 4" key="1">
    <citation type="journal article" date="2015" name="Proc. Natl. Acad. Sci. U.S.A.">
        <title>The resurrection genome of Boea hygrometrica: A blueprint for survival of dehydration.</title>
        <authorList>
            <person name="Xiao L."/>
            <person name="Yang G."/>
            <person name="Zhang L."/>
            <person name="Yang X."/>
            <person name="Zhao S."/>
            <person name="Ji Z."/>
            <person name="Zhou Q."/>
            <person name="Hu M."/>
            <person name="Wang Y."/>
            <person name="Chen M."/>
            <person name="Xu Y."/>
            <person name="Jin H."/>
            <person name="Xiao X."/>
            <person name="Hu G."/>
            <person name="Bao F."/>
            <person name="Hu Y."/>
            <person name="Wan P."/>
            <person name="Li L."/>
            <person name="Deng X."/>
            <person name="Kuang T."/>
            <person name="Xiang C."/>
            <person name="Zhu J.K."/>
            <person name="Oliver M.J."/>
            <person name="He Y."/>
        </authorList>
    </citation>
    <scope>NUCLEOTIDE SEQUENCE [LARGE SCALE GENOMIC DNA]</scope>
    <source>
        <strain evidence="4">cv. XS01</strain>
    </source>
</reference>
<keyword evidence="2" id="KW-1133">Transmembrane helix</keyword>
<gene>
    <name evidence="3" type="ORF">F511_32815</name>
</gene>
<feature type="compositionally biased region" description="Pro residues" evidence="1">
    <location>
        <begin position="22"/>
        <end position="35"/>
    </location>
</feature>
<dbReference type="OrthoDB" id="6431331at2759"/>
<dbReference type="Gene3D" id="3.40.50.1820">
    <property type="entry name" value="alpha/beta hydrolase"/>
    <property type="match status" value="1"/>
</dbReference>
<protein>
    <submittedName>
        <fullName evidence="3">Protein AUXIN RESPONSE 4</fullName>
    </submittedName>
</protein>
<keyword evidence="2" id="KW-0472">Membrane</keyword>
<dbReference type="EMBL" id="KV019627">
    <property type="protein sequence ID" value="KZV15762.1"/>
    <property type="molecule type" value="Genomic_DNA"/>
</dbReference>
<evidence type="ECO:0000313" key="4">
    <source>
        <dbReference type="Proteomes" id="UP000250235"/>
    </source>
</evidence>
<evidence type="ECO:0000256" key="1">
    <source>
        <dbReference type="SAM" id="MobiDB-lite"/>
    </source>
</evidence>
<dbReference type="SUPFAM" id="SSF53474">
    <property type="entry name" value="alpha/beta-Hydrolases"/>
    <property type="match status" value="1"/>
</dbReference>
<feature type="transmembrane region" description="Helical" evidence="2">
    <location>
        <begin position="50"/>
        <end position="71"/>
    </location>
</feature>
<sequence>MAITEEPDSPKPLLRKSKQKPQPQPQPPQPPPSRPPSASAHTPSRNPFQLWFYFTLFTSLITLVSVLLSSLSSPDAKTWFLNLPPDLRLHYSSGRSIKAQTAPNHPQVEVFFIQQGPTNSDSHVLIVHGIGCSSFTFRGVVKFLGLRNVHAVALDLPCSGFSDKSYVVVEENVGGNGFFGRMWEVYEEIKEKGLFWGFDQLVEQGYVEFEENDIRVSNKDSIKSIEFGSEEMGRVLGQVVESIGLAPVDLVLHDSAFGLSANWIAENRGLVRSVVVFDSVPSGTAWPLWTLEMPLVRQVVLGFRFLFERVVAKCCVKSAGTPEVEAHRILLKGIDGGRAVVGMGKKQNLSFDLSEWSILDGVKGLPIRVLWSRGWSDSWTTVGHRIADVIPQATLVTHSGGRWIQEEKRSGTYF</sequence>
<dbReference type="Proteomes" id="UP000250235">
    <property type="component" value="Unassembled WGS sequence"/>
</dbReference>
<dbReference type="AlphaFoldDB" id="A0A2Z7AA22"/>
<evidence type="ECO:0000313" key="3">
    <source>
        <dbReference type="EMBL" id="KZV15762.1"/>
    </source>
</evidence>
<organism evidence="3 4">
    <name type="scientific">Dorcoceras hygrometricum</name>
    <dbReference type="NCBI Taxonomy" id="472368"/>
    <lineage>
        <taxon>Eukaryota</taxon>
        <taxon>Viridiplantae</taxon>
        <taxon>Streptophyta</taxon>
        <taxon>Embryophyta</taxon>
        <taxon>Tracheophyta</taxon>
        <taxon>Spermatophyta</taxon>
        <taxon>Magnoliopsida</taxon>
        <taxon>eudicotyledons</taxon>
        <taxon>Gunneridae</taxon>
        <taxon>Pentapetalae</taxon>
        <taxon>asterids</taxon>
        <taxon>lamiids</taxon>
        <taxon>Lamiales</taxon>
        <taxon>Gesneriaceae</taxon>
        <taxon>Didymocarpoideae</taxon>
        <taxon>Trichosporeae</taxon>
        <taxon>Loxocarpinae</taxon>
        <taxon>Dorcoceras</taxon>
    </lineage>
</organism>